<dbReference type="SUPFAM" id="SSF57716">
    <property type="entry name" value="Glucocorticoid receptor-like (DNA-binding domain)"/>
    <property type="match status" value="1"/>
</dbReference>
<dbReference type="FunFam" id="4.10.1110.10:FF:000001">
    <property type="entry name" value="Zinc finger AN1-type containing 6"/>
    <property type="match status" value="1"/>
</dbReference>
<evidence type="ECO:0000313" key="8">
    <source>
        <dbReference type="EMBL" id="KAF0301884.1"/>
    </source>
</evidence>
<dbReference type="Gene3D" id="4.10.1110.10">
    <property type="entry name" value="AN1-like Zinc finger"/>
    <property type="match status" value="1"/>
</dbReference>
<dbReference type="InterPro" id="IPR035896">
    <property type="entry name" value="AN1-like_Znf"/>
</dbReference>
<evidence type="ECO:0000256" key="2">
    <source>
        <dbReference type="ARBA" id="ARBA00022771"/>
    </source>
</evidence>
<dbReference type="PANTHER" id="PTHR10634:SF149">
    <property type="entry name" value="AN1-TYPE DOMAIN-CONTAINING PROTEIN-RELATED"/>
    <property type="match status" value="1"/>
</dbReference>
<feature type="domain" description="AN1-type" evidence="7">
    <location>
        <begin position="128"/>
        <end position="174"/>
    </location>
</feature>
<evidence type="ECO:0000259" key="7">
    <source>
        <dbReference type="PROSITE" id="PS51039"/>
    </source>
</evidence>
<sequence length="193" mass="20663">MDQEQNQRQSAPQLCRNGCGFYGSPSFDGLCSKCHKDAKKDITPPGADRAPESLRTQVLHETSALLAAAAQPTVSVLPAAEDKLPPSKSPEASPQKSPSPSAASGSAESASELSVDAAVPSPADGSSKKKKNRCEVCRKKVGLTGFTCRCDGLFCSLHRYSDKHDCSFDYRELGQQEIRKNNPVIVGEKVNKI</sequence>
<dbReference type="EMBL" id="VIIS01001113">
    <property type="protein sequence ID" value="KAF0301884.1"/>
    <property type="molecule type" value="Genomic_DNA"/>
</dbReference>
<evidence type="ECO:0000256" key="5">
    <source>
        <dbReference type="SAM" id="MobiDB-lite"/>
    </source>
</evidence>
<feature type="compositionally biased region" description="Low complexity" evidence="5">
    <location>
        <begin position="89"/>
        <end position="114"/>
    </location>
</feature>
<dbReference type="PROSITE" id="PS51036">
    <property type="entry name" value="ZF_A20"/>
    <property type="match status" value="1"/>
</dbReference>
<dbReference type="InterPro" id="IPR050652">
    <property type="entry name" value="AN1_A20_ZnFinger"/>
</dbReference>
<name>A0A6A4WDK2_AMPAM</name>
<dbReference type="PROSITE" id="PS51039">
    <property type="entry name" value="ZF_AN1"/>
    <property type="match status" value="1"/>
</dbReference>
<dbReference type="Gene3D" id="1.20.5.4770">
    <property type="match status" value="1"/>
</dbReference>
<reference evidence="8 9" key="1">
    <citation type="submission" date="2019-07" db="EMBL/GenBank/DDBJ databases">
        <title>Draft genome assembly of a fouling barnacle, Amphibalanus amphitrite (Darwin, 1854): The first reference genome for Thecostraca.</title>
        <authorList>
            <person name="Kim W."/>
        </authorList>
    </citation>
    <scope>NUCLEOTIDE SEQUENCE [LARGE SCALE GENOMIC DNA]</scope>
    <source>
        <strain evidence="8">SNU_AA5</strain>
        <tissue evidence="8">Soma without cirri and trophi</tissue>
    </source>
</reference>
<dbReference type="InterPro" id="IPR002653">
    <property type="entry name" value="Znf_A20"/>
</dbReference>
<feature type="region of interest" description="Disordered" evidence="5">
    <location>
        <begin position="77"/>
        <end position="130"/>
    </location>
</feature>
<accession>A0A6A4WDK2</accession>
<dbReference type="Pfam" id="PF01428">
    <property type="entry name" value="zf-AN1"/>
    <property type="match status" value="1"/>
</dbReference>
<dbReference type="AlphaFoldDB" id="A0A6A4WDK2"/>
<evidence type="ECO:0000256" key="3">
    <source>
        <dbReference type="ARBA" id="ARBA00022833"/>
    </source>
</evidence>
<comment type="caution">
    <text evidence="8">The sequence shown here is derived from an EMBL/GenBank/DDBJ whole genome shotgun (WGS) entry which is preliminary data.</text>
</comment>
<keyword evidence="9" id="KW-1185">Reference proteome</keyword>
<protein>
    <submittedName>
        <fullName evidence="8">AN1-type zinc finger protein 6</fullName>
    </submittedName>
</protein>
<organism evidence="8 9">
    <name type="scientific">Amphibalanus amphitrite</name>
    <name type="common">Striped barnacle</name>
    <name type="synonym">Balanus amphitrite</name>
    <dbReference type="NCBI Taxonomy" id="1232801"/>
    <lineage>
        <taxon>Eukaryota</taxon>
        <taxon>Metazoa</taxon>
        <taxon>Ecdysozoa</taxon>
        <taxon>Arthropoda</taxon>
        <taxon>Crustacea</taxon>
        <taxon>Multicrustacea</taxon>
        <taxon>Cirripedia</taxon>
        <taxon>Thoracica</taxon>
        <taxon>Thoracicalcarea</taxon>
        <taxon>Balanomorpha</taxon>
        <taxon>Balanoidea</taxon>
        <taxon>Balanidae</taxon>
        <taxon>Amphibalaninae</taxon>
        <taxon>Amphibalanus</taxon>
    </lineage>
</organism>
<dbReference type="SMART" id="SM00259">
    <property type="entry name" value="ZnF_A20"/>
    <property type="match status" value="1"/>
</dbReference>
<dbReference type="Proteomes" id="UP000440578">
    <property type="component" value="Unassembled WGS sequence"/>
</dbReference>
<dbReference type="GO" id="GO:0008270">
    <property type="term" value="F:zinc ion binding"/>
    <property type="evidence" value="ECO:0007669"/>
    <property type="project" value="UniProtKB-KW"/>
</dbReference>
<proteinExistence type="predicted"/>
<keyword evidence="3" id="KW-0862">Zinc</keyword>
<dbReference type="OrthoDB" id="428577at2759"/>
<feature type="domain" description="A20-type" evidence="6">
    <location>
        <begin position="9"/>
        <end position="43"/>
    </location>
</feature>
<dbReference type="SMART" id="SM00154">
    <property type="entry name" value="ZnF_AN1"/>
    <property type="match status" value="1"/>
</dbReference>
<evidence type="ECO:0000259" key="6">
    <source>
        <dbReference type="PROSITE" id="PS51036"/>
    </source>
</evidence>
<dbReference type="SUPFAM" id="SSF118310">
    <property type="entry name" value="AN1-like Zinc finger"/>
    <property type="match status" value="1"/>
</dbReference>
<keyword evidence="1" id="KW-0479">Metal-binding</keyword>
<dbReference type="PANTHER" id="PTHR10634">
    <property type="entry name" value="AN1-TYPE ZINC FINGER PROTEIN"/>
    <property type="match status" value="1"/>
</dbReference>
<evidence type="ECO:0000256" key="4">
    <source>
        <dbReference type="PROSITE-ProRule" id="PRU00449"/>
    </source>
</evidence>
<gene>
    <name evidence="8" type="primary">ZFAND6</name>
    <name evidence="8" type="ORF">FJT64_000105</name>
</gene>
<dbReference type="InterPro" id="IPR000058">
    <property type="entry name" value="Znf_AN1"/>
</dbReference>
<evidence type="ECO:0000313" key="9">
    <source>
        <dbReference type="Proteomes" id="UP000440578"/>
    </source>
</evidence>
<dbReference type="Pfam" id="PF01754">
    <property type="entry name" value="zf-A20"/>
    <property type="match status" value="1"/>
</dbReference>
<dbReference type="GO" id="GO:0003677">
    <property type="term" value="F:DNA binding"/>
    <property type="evidence" value="ECO:0007669"/>
    <property type="project" value="InterPro"/>
</dbReference>
<keyword evidence="2 4" id="KW-0863">Zinc-finger</keyword>
<evidence type="ECO:0000256" key="1">
    <source>
        <dbReference type="ARBA" id="ARBA00022723"/>
    </source>
</evidence>